<keyword evidence="5" id="KW-0053">Apoptosis</keyword>
<comment type="subunit">
    <text evidence="3">Constitutively interacts with CASP4; required for the localization of procaspase 4 to the ER.</text>
</comment>
<evidence type="ECO:0000256" key="1">
    <source>
        <dbReference type="ARBA" id="ARBA00004477"/>
    </source>
</evidence>
<evidence type="ECO:0000256" key="8">
    <source>
        <dbReference type="ARBA" id="ARBA00023136"/>
    </source>
</evidence>
<organism evidence="11 12">
    <name type="scientific">Clunio marinus</name>
    <dbReference type="NCBI Taxonomy" id="568069"/>
    <lineage>
        <taxon>Eukaryota</taxon>
        <taxon>Metazoa</taxon>
        <taxon>Ecdysozoa</taxon>
        <taxon>Arthropoda</taxon>
        <taxon>Hexapoda</taxon>
        <taxon>Insecta</taxon>
        <taxon>Pterygota</taxon>
        <taxon>Neoptera</taxon>
        <taxon>Endopterygota</taxon>
        <taxon>Diptera</taxon>
        <taxon>Nematocera</taxon>
        <taxon>Chironomoidea</taxon>
        <taxon>Chironomidae</taxon>
        <taxon>Clunio</taxon>
    </lineage>
</organism>
<dbReference type="OrthoDB" id="10022292at2759"/>
<dbReference type="Proteomes" id="UP000183832">
    <property type="component" value="Unassembled WGS sequence"/>
</dbReference>
<dbReference type="GO" id="GO:0005794">
    <property type="term" value="C:Golgi apparatus"/>
    <property type="evidence" value="ECO:0007669"/>
    <property type="project" value="TreeGrafter"/>
</dbReference>
<keyword evidence="4" id="KW-0812">Transmembrane</keyword>
<sequence length="663" mass="76115">MDEENWITITKPKKSKSGELKLTHENKNDSENEDVLNLMQTFNRNVNKIKLNEKEANLKKKTQIPVKIKQQVEKKKIMKRSDNIEKTNPLPTVYHSLSSALKSLNLSEFRDHLEATKLQFNNNVILLKTALTYLNEKLKLEKTEDSLLFDRPLDYPNNILPLKLKALLSQVIEQCNGENLQYFFNSLLHSLCDELNKNRNFIGHLIMLQQIAHFYPEVCLANLASTVILRNSYQNQSPICLSLFWTLCTSGFVSTSVALRVWMEIISSVINVKTYTKFAFNLLEKILLASTETPALNLSLNDYKMIVNLILDSDLKAKMKDGQNIKGNIIDLLSTKFISSVGDNPGEYFLIMLKYSKRNPELFVHAIVEELLEYPEETIEVWENVFDDYKKQHALIFCYIENNLDKTSALLDNKTFLSFVKSIDYSKYPHLLFFKDIPAKMSDNKKQKKQKKGSGESSRSSCCKWFFGSIFLFSAIAGLIAYDTNVLHDGKFEESSVGRVLKQTGALPHVENAWFVSLKYSARGYKWIEEQAPVAYSKTRTFMEPYCDFTKDLALTALNVAKNGWESTKIFFAEKTPVVISFIDKYVPGLGQKIQDFTANAAKGFCSLTCNGWRHSVEFFKTKVFIGQLSPENIGKAFNSTTQRALTYYSWFHEKVDFYAKVK</sequence>
<proteinExistence type="inferred from homology"/>
<evidence type="ECO:0000256" key="7">
    <source>
        <dbReference type="ARBA" id="ARBA00022989"/>
    </source>
</evidence>
<evidence type="ECO:0000256" key="10">
    <source>
        <dbReference type="ARBA" id="ARBA00024938"/>
    </source>
</evidence>
<dbReference type="GO" id="GO:0006915">
    <property type="term" value="P:apoptotic process"/>
    <property type="evidence" value="ECO:0007669"/>
    <property type="project" value="UniProtKB-KW"/>
</dbReference>
<accession>A0A1J1I312</accession>
<evidence type="ECO:0000256" key="6">
    <source>
        <dbReference type="ARBA" id="ARBA00022824"/>
    </source>
</evidence>
<dbReference type="GO" id="GO:0005789">
    <property type="term" value="C:endoplasmic reticulum membrane"/>
    <property type="evidence" value="ECO:0007669"/>
    <property type="project" value="UniProtKB-SubCell"/>
</dbReference>
<keyword evidence="12" id="KW-1185">Reference proteome</keyword>
<protein>
    <submittedName>
        <fullName evidence="11">CLUMA_CG007506, isoform A</fullName>
    </submittedName>
</protein>
<keyword evidence="8" id="KW-0472">Membrane</keyword>
<name>A0A1J1I312_9DIPT</name>
<dbReference type="PANTHER" id="PTHR13448">
    <property type="entry name" value="TRANSMEMBRANE PROTEIN 214"/>
    <property type="match status" value="1"/>
</dbReference>
<dbReference type="Pfam" id="PF10151">
    <property type="entry name" value="TMEM214"/>
    <property type="match status" value="1"/>
</dbReference>
<comment type="function">
    <text evidence="10">Critical mediator, in cooperation with CASP4, of endoplasmic reticulum-stress induced apoptosis. Required or the activation of CASP4 following endoplasmic reticulum stress.</text>
</comment>
<evidence type="ECO:0000313" key="11">
    <source>
        <dbReference type="EMBL" id="CRK93980.1"/>
    </source>
</evidence>
<evidence type="ECO:0000256" key="4">
    <source>
        <dbReference type="ARBA" id="ARBA00022692"/>
    </source>
</evidence>
<keyword evidence="7" id="KW-1133">Transmembrane helix</keyword>
<gene>
    <name evidence="11" type="ORF">CLUMA_CG007506</name>
</gene>
<keyword evidence="6" id="KW-0256">Endoplasmic reticulum</keyword>
<comment type="similarity">
    <text evidence="2">Belongs to the TMEM214 family.</text>
</comment>
<dbReference type="STRING" id="568069.A0A1J1I312"/>
<dbReference type="EMBL" id="CVRI01000038">
    <property type="protein sequence ID" value="CRK93980.1"/>
    <property type="molecule type" value="Genomic_DNA"/>
</dbReference>
<dbReference type="PANTHER" id="PTHR13448:SF0">
    <property type="entry name" value="TRANSMEMBRANE PROTEIN 214"/>
    <property type="match status" value="1"/>
</dbReference>
<evidence type="ECO:0000313" key="12">
    <source>
        <dbReference type="Proteomes" id="UP000183832"/>
    </source>
</evidence>
<evidence type="ECO:0000256" key="3">
    <source>
        <dbReference type="ARBA" id="ARBA00011720"/>
    </source>
</evidence>
<evidence type="ECO:0000256" key="9">
    <source>
        <dbReference type="ARBA" id="ARBA00023180"/>
    </source>
</evidence>
<comment type="subcellular location">
    <subcellularLocation>
        <location evidence="1">Endoplasmic reticulum membrane</location>
        <topology evidence="1">Multi-pass membrane protein</topology>
    </subcellularLocation>
</comment>
<evidence type="ECO:0000256" key="5">
    <source>
        <dbReference type="ARBA" id="ARBA00022703"/>
    </source>
</evidence>
<dbReference type="InterPro" id="IPR019308">
    <property type="entry name" value="TMEM214"/>
</dbReference>
<evidence type="ECO:0000256" key="2">
    <source>
        <dbReference type="ARBA" id="ARBA00007984"/>
    </source>
</evidence>
<keyword evidence="9" id="KW-0325">Glycoprotein</keyword>
<reference evidence="11 12" key="1">
    <citation type="submission" date="2015-04" db="EMBL/GenBank/DDBJ databases">
        <authorList>
            <person name="Syromyatnikov M.Y."/>
            <person name="Popov V.N."/>
        </authorList>
    </citation>
    <scope>NUCLEOTIDE SEQUENCE [LARGE SCALE GENOMIC DNA]</scope>
</reference>
<dbReference type="AlphaFoldDB" id="A0A1J1I312"/>